<dbReference type="Gene3D" id="3.10.290.10">
    <property type="entry name" value="RNA-binding S4 domain"/>
    <property type="match status" value="1"/>
</dbReference>
<reference evidence="8" key="1">
    <citation type="journal article" date="2015" name="Nature">
        <title>Complex archaea that bridge the gap between prokaryotes and eukaryotes.</title>
        <authorList>
            <person name="Spang A."/>
            <person name="Saw J.H."/>
            <person name="Jorgensen S.L."/>
            <person name="Zaremba-Niedzwiedzka K."/>
            <person name="Martijn J."/>
            <person name="Lind A.E."/>
            <person name="van Eijk R."/>
            <person name="Schleper C."/>
            <person name="Guy L."/>
            <person name="Ettema T.J."/>
        </authorList>
    </citation>
    <scope>NUCLEOTIDE SEQUENCE</scope>
</reference>
<feature type="domain" description="Small ribosomal subunit protein uS4 N-terminal" evidence="7">
    <location>
        <begin position="3"/>
        <end position="99"/>
    </location>
</feature>
<proteinExistence type="inferred from homology"/>
<dbReference type="SMART" id="SM01390">
    <property type="entry name" value="Ribosomal_S4"/>
    <property type="match status" value="1"/>
</dbReference>
<dbReference type="GO" id="GO:0006412">
    <property type="term" value="P:translation"/>
    <property type="evidence" value="ECO:0007669"/>
    <property type="project" value="InterPro"/>
</dbReference>
<dbReference type="InterPro" id="IPR022801">
    <property type="entry name" value="Ribosomal_uS4"/>
</dbReference>
<dbReference type="PANTHER" id="PTHR11831:SF4">
    <property type="entry name" value="SMALL RIBOSOMAL SUBUNIT PROTEIN US4M"/>
    <property type="match status" value="1"/>
</dbReference>
<evidence type="ECO:0000259" key="7">
    <source>
        <dbReference type="SMART" id="SM01390"/>
    </source>
</evidence>
<dbReference type="Pfam" id="PF01479">
    <property type="entry name" value="S4"/>
    <property type="match status" value="1"/>
</dbReference>
<name>A0A0F9NCF4_9ZZZZ</name>
<keyword evidence="5" id="KW-0687">Ribonucleoprotein</keyword>
<dbReference type="InterPro" id="IPR002942">
    <property type="entry name" value="S4_RNA-bd"/>
</dbReference>
<dbReference type="GO" id="GO:0019843">
    <property type="term" value="F:rRNA binding"/>
    <property type="evidence" value="ECO:0007669"/>
    <property type="project" value="UniProtKB-KW"/>
</dbReference>
<dbReference type="SUPFAM" id="SSF55174">
    <property type="entry name" value="Alpha-L RNA-binding motif"/>
    <property type="match status" value="1"/>
</dbReference>
<comment type="similarity">
    <text evidence="1">Belongs to the universal ribosomal protein uS4 family.</text>
</comment>
<dbReference type="NCBIfam" id="NF003717">
    <property type="entry name" value="PRK05327.1"/>
    <property type="match status" value="1"/>
</dbReference>
<dbReference type="AlphaFoldDB" id="A0A0F9NCF4"/>
<keyword evidence="2" id="KW-0699">rRNA-binding</keyword>
<dbReference type="CDD" id="cd00165">
    <property type="entry name" value="S4"/>
    <property type="match status" value="1"/>
</dbReference>
<accession>A0A0F9NCF4</accession>
<dbReference type="GO" id="GO:0015935">
    <property type="term" value="C:small ribosomal subunit"/>
    <property type="evidence" value="ECO:0007669"/>
    <property type="project" value="InterPro"/>
</dbReference>
<evidence type="ECO:0000256" key="4">
    <source>
        <dbReference type="ARBA" id="ARBA00022980"/>
    </source>
</evidence>
<evidence type="ECO:0000259" key="6">
    <source>
        <dbReference type="SMART" id="SM00363"/>
    </source>
</evidence>
<sequence>MARYLGPKCKLCRREGVKLFLKGSRCGTAKCGLFKRKVLPGQKAGARRVRKLSDYGIHFREKQKLKRFYGVLERQFRNYFAKAERKKGNTGENLLILLERRLDNVLFLLGYGFSRNQTRQEINHGHIIINGKKVDIPSYLVKPGDVIRPVNKENSINMIKLNLNSHKNGELPSWLELKDDGLEGHVLQLPSRDEVSINIQEQLVVELCSK</sequence>
<dbReference type="Gene3D" id="1.10.1050.10">
    <property type="entry name" value="Ribosomal Protein S4 Delta 41, Chain A, domain 1"/>
    <property type="match status" value="1"/>
</dbReference>
<dbReference type="FunFam" id="3.10.290.10:FF:000001">
    <property type="entry name" value="30S ribosomal protein S4"/>
    <property type="match status" value="1"/>
</dbReference>
<dbReference type="SMART" id="SM00363">
    <property type="entry name" value="S4"/>
    <property type="match status" value="1"/>
</dbReference>
<dbReference type="InterPro" id="IPR001912">
    <property type="entry name" value="Ribosomal_uS4_N"/>
</dbReference>
<keyword evidence="3" id="KW-0694">RNA-binding</keyword>
<gene>
    <name evidence="8" type="ORF">LCGC14_0983730</name>
</gene>
<dbReference type="NCBIfam" id="TIGR01017">
    <property type="entry name" value="rpsD_bact"/>
    <property type="match status" value="1"/>
</dbReference>
<dbReference type="Pfam" id="PF00163">
    <property type="entry name" value="Ribosomal_S4"/>
    <property type="match status" value="1"/>
</dbReference>
<comment type="caution">
    <text evidence="8">The sequence shown here is derived from an EMBL/GenBank/DDBJ whole genome shotgun (WGS) entry which is preliminary data.</text>
</comment>
<evidence type="ECO:0000256" key="2">
    <source>
        <dbReference type="ARBA" id="ARBA00022730"/>
    </source>
</evidence>
<evidence type="ECO:0000256" key="5">
    <source>
        <dbReference type="ARBA" id="ARBA00023274"/>
    </source>
</evidence>
<dbReference type="PANTHER" id="PTHR11831">
    <property type="entry name" value="30S 40S RIBOSOMAL PROTEIN"/>
    <property type="match status" value="1"/>
</dbReference>
<evidence type="ECO:0000256" key="1">
    <source>
        <dbReference type="ARBA" id="ARBA00007465"/>
    </source>
</evidence>
<organism evidence="8">
    <name type="scientific">marine sediment metagenome</name>
    <dbReference type="NCBI Taxonomy" id="412755"/>
    <lineage>
        <taxon>unclassified sequences</taxon>
        <taxon>metagenomes</taxon>
        <taxon>ecological metagenomes</taxon>
    </lineage>
</organism>
<dbReference type="InterPro" id="IPR036986">
    <property type="entry name" value="S4_RNA-bd_sf"/>
</dbReference>
<dbReference type="PROSITE" id="PS50889">
    <property type="entry name" value="S4"/>
    <property type="match status" value="1"/>
</dbReference>
<dbReference type="GO" id="GO:0042274">
    <property type="term" value="P:ribosomal small subunit biogenesis"/>
    <property type="evidence" value="ECO:0007669"/>
    <property type="project" value="TreeGrafter"/>
</dbReference>
<feature type="domain" description="RNA-binding S4" evidence="6">
    <location>
        <begin position="100"/>
        <end position="164"/>
    </location>
</feature>
<dbReference type="HAMAP" id="MF_01306_B">
    <property type="entry name" value="Ribosomal_uS4_B"/>
    <property type="match status" value="1"/>
</dbReference>
<evidence type="ECO:0000256" key="3">
    <source>
        <dbReference type="ARBA" id="ARBA00022884"/>
    </source>
</evidence>
<dbReference type="GO" id="GO:0003735">
    <property type="term" value="F:structural constituent of ribosome"/>
    <property type="evidence" value="ECO:0007669"/>
    <property type="project" value="InterPro"/>
</dbReference>
<protein>
    <submittedName>
        <fullName evidence="8">Uncharacterized protein</fullName>
    </submittedName>
</protein>
<dbReference type="InterPro" id="IPR005709">
    <property type="entry name" value="Ribosomal_uS4_bac-type"/>
</dbReference>
<keyword evidence="4" id="KW-0689">Ribosomal protein</keyword>
<dbReference type="FunFam" id="1.10.1050.10:FF:000001">
    <property type="entry name" value="30S ribosomal protein S4"/>
    <property type="match status" value="1"/>
</dbReference>
<evidence type="ECO:0000313" key="8">
    <source>
        <dbReference type="EMBL" id="KKN15659.1"/>
    </source>
</evidence>
<dbReference type="EMBL" id="LAZR01003691">
    <property type="protein sequence ID" value="KKN15659.1"/>
    <property type="molecule type" value="Genomic_DNA"/>
</dbReference>